<organism evidence="1 2">
    <name type="scientific">Liquorilactobacillus hordei DSM 19519</name>
    <dbReference type="NCBI Taxonomy" id="1423759"/>
    <lineage>
        <taxon>Bacteria</taxon>
        <taxon>Bacillati</taxon>
        <taxon>Bacillota</taxon>
        <taxon>Bacilli</taxon>
        <taxon>Lactobacillales</taxon>
        <taxon>Lactobacillaceae</taxon>
        <taxon>Liquorilactobacillus</taxon>
    </lineage>
</organism>
<dbReference type="AlphaFoldDB" id="A0A0R1MUK1"/>
<dbReference type="STRING" id="1423759.FC92_GL001066"/>
<reference evidence="1 2" key="1">
    <citation type="journal article" date="2015" name="Genome Announc.">
        <title>Expanding the biotechnology potential of lactobacilli through comparative genomics of 213 strains and associated genera.</title>
        <authorList>
            <person name="Sun Z."/>
            <person name="Harris H.M."/>
            <person name="McCann A."/>
            <person name="Guo C."/>
            <person name="Argimon S."/>
            <person name="Zhang W."/>
            <person name="Yang X."/>
            <person name="Jeffery I.B."/>
            <person name="Cooney J.C."/>
            <person name="Kagawa T.F."/>
            <person name="Liu W."/>
            <person name="Song Y."/>
            <person name="Salvetti E."/>
            <person name="Wrobel A."/>
            <person name="Rasinkangas P."/>
            <person name="Parkhill J."/>
            <person name="Rea M.C."/>
            <person name="O'Sullivan O."/>
            <person name="Ritari J."/>
            <person name="Douillard F.P."/>
            <person name="Paul Ross R."/>
            <person name="Yang R."/>
            <person name="Briner A.E."/>
            <person name="Felis G.E."/>
            <person name="de Vos W.M."/>
            <person name="Barrangou R."/>
            <person name="Klaenhammer T.R."/>
            <person name="Caufield P.W."/>
            <person name="Cui Y."/>
            <person name="Zhang H."/>
            <person name="O'Toole P.W."/>
        </authorList>
    </citation>
    <scope>NUCLEOTIDE SEQUENCE [LARGE SCALE GENOMIC DNA]</scope>
    <source>
        <strain evidence="1 2">DSM 19519</strain>
    </source>
</reference>
<name>A0A0R1MUK1_9LACO</name>
<keyword evidence="2" id="KW-1185">Reference proteome</keyword>
<sequence>MVTLGDILQDTEMIIGDRGSGKTSTLIRKVINYSKTHGGIIVLTHSNIALNSFNNEFRKALGKYQNNRIGKDGIKILNSKTDLIFQHEVADGSNIFIDEIDRFNAHFLYALLNLIIEERIKLIGYTLTPTNKSVILLDNYKGKEYIQLEYRVLVPHTEDIYYYKDVLNPAILGLAEEDEIMRLEAKFPNRYSRTFTEDDIGRFHLSSDIYQKKLISK</sequence>
<dbReference type="RefSeq" id="WP_057868779.1">
    <property type="nucleotide sequence ID" value="NZ_AZDX01000003.1"/>
</dbReference>
<comment type="caution">
    <text evidence="1">The sequence shown here is derived from an EMBL/GenBank/DDBJ whole genome shotgun (WGS) entry which is preliminary data.</text>
</comment>
<gene>
    <name evidence="1" type="ORF">FC92_GL001066</name>
</gene>
<dbReference type="Gene3D" id="3.40.50.300">
    <property type="entry name" value="P-loop containing nucleotide triphosphate hydrolases"/>
    <property type="match status" value="1"/>
</dbReference>
<evidence type="ECO:0000313" key="2">
    <source>
        <dbReference type="Proteomes" id="UP000051448"/>
    </source>
</evidence>
<dbReference type="SUPFAM" id="SSF52540">
    <property type="entry name" value="P-loop containing nucleoside triphosphate hydrolases"/>
    <property type="match status" value="1"/>
</dbReference>
<dbReference type="EMBL" id="AZDX01000003">
    <property type="protein sequence ID" value="KRL07995.1"/>
    <property type="molecule type" value="Genomic_DNA"/>
</dbReference>
<accession>A0A0R1MUK1</accession>
<dbReference type="PATRIC" id="fig|1423759.3.peg.1125"/>
<dbReference type="InterPro" id="IPR027417">
    <property type="entry name" value="P-loop_NTPase"/>
</dbReference>
<proteinExistence type="predicted"/>
<evidence type="ECO:0000313" key="1">
    <source>
        <dbReference type="EMBL" id="KRL07995.1"/>
    </source>
</evidence>
<dbReference type="GeneID" id="98309538"/>
<protein>
    <submittedName>
        <fullName evidence="1">Uncharacterized protein</fullName>
    </submittedName>
</protein>
<dbReference type="Proteomes" id="UP000051448">
    <property type="component" value="Unassembled WGS sequence"/>
</dbReference>